<sequence length="246" mass="26966">MAQGQRQWSSTGKRGQERLDSCDCSAAFQNAFLPAAHTFRRFSSCHHLRHFSVYFCHTPAPFSSFQSAAEQPPPLPPATRRPLCCVPTEKKQKILTDGAHPGNGDKIRHAKHKMATRQAAATATFPAAEAAAAARPHRKEEVPAALIPTKNDWRAQKTPTFCCSYKAANETDRRVPVNNLSDCLLARLLACAAFSSLPTRASLITSLSVTHPIAERMRGNHRLRARTLNAGLHPPMVEEGARARTG</sequence>
<proteinExistence type="predicted"/>
<accession>A0ABR1NJS0</accession>
<comment type="caution">
    <text evidence="1">The sequence shown here is derived from an EMBL/GenBank/DDBJ whole genome shotgun (WGS) entry which is preliminary data.</text>
</comment>
<dbReference type="EMBL" id="JBBPBF010000001">
    <property type="protein sequence ID" value="KAK7615438.1"/>
    <property type="molecule type" value="Genomic_DNA"/>
</dbReference>
<reference evidence="1 2" key="1">
    <citation type="submission" date="2024-04" db="EMBL/GenBank/DDBJ databases">
        <title>Phyllosticta paracitricarpa is synonymous to the EU quarantine fungus P. citricarpa based on phylogenomic analyses.</title>
        <authorList>
            <consortium name="Lawrence Berkeley National Laboratory"/>
            <person name="Van ingen-buijs V.A."/>
            <person name="Van westerhoven A.C."/>
            <person name="Haridas S."/>
            <person name="Skiadas P."/>
            <person name="Martin F."/>
            <person name="Groenewald J.Z."/>
            <person name="Crous P.W."/>
            <person name="Seidl M.F."/>
        </authorList>
    </citation>
    <scope>NUCLEOTIDE SEQUENCE [LARGE SCALE GENOMIC DNA]</scope>
    <source>
        <strain evidence="1 2">CBS 141358</strain>
    </source>
</reference>
<organism evidence="1 2">
    <name type="scientific">Phyllosticta paracitricarpa</name>
    <dbReference type="NCBI Taxonomy" id="2016321"/>
    <lineage>
        <taxon>Eukaryota</taxon>
        <taxon>Fungi</taxon>
        <taxon>Dikarya</taxon>
        <taxon>Ascomycota</taxon>
        <taxon>Pezizomycotina</taxon>
        <taxon>Dothideomycetes</taxon>
        <taxon>Dothideomycetes incertae sedis</taxon>
        <taxon>Botryosphaeriales</taxon>
        <taxon>Phyllostictaceae</taxon>
        <taxon>Phyllosticta</taxon>
    </lineage>
</organism>
<keyword evidence="2" id="KW-1185">Reference proteome</keyword>
<evidence type="ECO:0000313" key="2">
    <source>
        <dbReference type="Proteomes" id="UP001367316"/>
    </source>
</evidence>
<protein>
    <submittedName>
        <fullName evidence="1">Uncharacterized protein</fullName>
    </submittedName>
</protein>
<name>A0ABR1NJS0_9PEZI</name>
<dbReference type="Proteomes" id="UP001367316">
    <property type="component" value="Unassembled WGS sequence"/>
</dbReference>
<evidence type="ECO:0000313" key="1">
    <source>
        <dbReference type="EMBL" id="KAK7615438.1"/>
    </source>
</evidence>
<gene>
    <name evidence="1" type="ORF">JOL62DRAFT_5026</name>
</gene>